<dbReference type="RefSeq" id="WP_174956801.1">
    <property type="nucleotide sequence ID" value="NZ_JAENHZ010000008.1"/>
</dbReference>
<sequence>MSNDQNLVFKVAGQGPMWNALNGEGGSGHSVILGSTRKGKSTLLQAEASRLGISYEELERRLEPTVEQKEIARMKQEEKDRREVVRLDAVRKAYWDNTEKPDPDLSPLISALDGIVADPTVEQQRILFMMLPADVFGQGVSWGFSDTEVRGRIYEFAAENRDAVVAAVSAR</sequence>
<dbReference type="Proteomes" id="UP000611459">
    <property type="component" value="Unassembled WGS sequence"/>
</dbReference>
<evidence type="ECO:0000313" key="3">
    <source>
        <dbReference type="Proteomes" id="UP000611459"/>
    </source>
</evidence>
<protein>
    <submittedName>
        <fullName evidence="1">AAA family ATPase</fullName>
    </submittedName>
</protein>
<evidence type="ECO:0000313" key="4">
    <source>
        <dbReference type="Proteomes" id="UP000664048"/>
    </source>
</evidence>
<dbReference type="Proteomes" id="UP000664048">
    <property type="component" value="Unassembled WGS sequence"/>
</dbReference>
<comment type="caution">
    <text evidence="1">The sequence shown here is derived from an EMBL/GenBank/DDBJ whole genome shotgun (WGS) entry which is preliminary data.</text>
</comment>
<organism evidence="1 3">
    <name type="scientific">Burkholderia contaminans</name>
    <dbReference type="NCBI Taxonomy" id="488447"/>
    <lineage>
        <taxon>Bacteria</taxon>
        <taxon>Pseudomonadati</taxon>
        <taxon>Pseudomonadota</taxon>
        <taxon>Betaproteobacteria</taxon>
        <taxon>Burkholderiales</taxon>
        <taxon>Burkholderiaceae</taxon>
        <taxon>Burkholderia</taxon>
        <taxon>Burkholderia cepacia complex</taxon>
    </lineage>
</organism>
<dbReference type="EMBL" id="JAENIB010000007">
    <property type="protein sequence ID" value="MBK1931978.1"/>
    <property type="molecule type" value="Genomic_DNA"/>
</dbReference>
<name>A0AAP1YAW1_9BURK</name>
<reference evidence="2 4" key="2">
    <citation type="submission" date="2021-03" db="EMBL/GenBank/DDBJ databases">
        <title>Clinical course, treatment and visual outcome of an outbreak of Burkholderia contaminans endophthalmitis following cataract surgery.</title>
        <authorList>
            <person name="Lind C."/>
            <person name="Olsen K."/>
            <person name="Angelsen N.K."/>
            <person name="Krefting E.A."/>
            <person name="Fossen K."/>
            <person name="Gravningen K."/>
            <person name="Depoorter E."/>
            <person name="Vandamme P."/>
            <person name="Bertelsen G."/>
        </authorList>
    </citation>
    <scope>NUCLEOTIDE SEQUENCE [LARGE SCALE GENOMIC DNA]</scope>
    <source>
        <strain evidence="2 4">51242556</strain>
    </source>
</reference>
<gene>
    <name evidence="2" type="ORF">J4M89_25825</name>
    <name evidence="1" type="ORF">JIN94_19000</name>
</gene>
<dbReference type="AlphaFoldDB" id="A0AAP1YAW1"/>
<evidence type="ECO:0000313" key="1">
    <source>
        <dbReference type="EMBL" id="MBK1931978.1"/>
    </source>
</evidence>
<dbReference type="EMBL" id="JAGEMX010000009">
    <property type="protein sequence ID" value="MBO1832811.1"/>
    <property type="molecule type" value="Genomic_DNA"/>
</dbReference>
<proteinExistence type="predicted"/>
<reference evidence="1" key="1">
    <citation type="submission" date="2021-01" db="EMBL/GenBank/DDBJ databases">
        <title>Outbreak of Burkholderia contaminns endophthalmitis traced to a clinical ventilation system.</title>
        <authorList>
            <person name="Lipuma J."/>
            <person name="Spilker T."/>
            <person name="Kratholm J."/>
        </authorList>
    </citation>
    <scope>NUCLEOTIDE SEQUENCE</scope>
    <source>
        <strain evidence="1">HI4954</strain>
    </source>
</reference>
<evidence type="ECO:0000313" key="2">
    <source>
        <dbReference type="EMBL" id="MBO1832811.1"/>
    </source>
</evidence>
<keyword evidence="4" id="KW-1185">Reference proteome</keyword>
<accession>A0AAP1YAW1</accession>